<dbReference type="EMBL" id="DTGD01000256">
    <property type="protein sequence ID" value="HGB36594.1"/>
    <property type="molecule type" value="Genomic_DNA"/>
</dbReference>
<dbReference type="PANTHER" id="PTHR10884:SF14">
    <property type="entry name" value="NADH DEHYDROGENASE [UBIQUINONE] IRON-SULFUR PROTEIN 3, MITOCHONDRIAL"/>
    <property type="match status" value="1"/>
</dbReference>
<comment type="caution">
    <text evidence="3">The sequence shown here is derived from an EMBL/GenBank/DDBJ whole genome shotgun (WGS) entry which is preliminary data.</text>
</comment>
<dbReference type="Gene3D" id="3.30.460.80">
    <property type="entry name" value="NADH:ubiquinone oxidoreductase, 30kDa subunit"/>
    <property type="match status" value="1"/>
</dbReference>
<proteinExistence type="inferred from homology"/>
<name>A0A7V3KPU1_UNCW3</name>
<comment type="similarity">
    <text evidence="1">Belongs to the complex I 30 kDa subunit family.</text>
</comment>
<feature type="domain" description="NADH:ubiquinone oxidoreductase 30kDa subunit" evidence="2">
    <location>
        <begin position="37"/>
        <end position="155"/>
    </location>
</feature>
<gene>
    <name evidence="3" type="ORF">ENV38_06800</name>
</gene>
<evidence type="ECO:0000256" key="1">
    <source>
        <dbReference type="ARBA" id="ARBA00007569"/>
    </source>
</evidence>
<dbReference type="InterPro" id="IPR001268">
    <property type="entry name" value="NADH_UbQ_OxRdtase_30kDa_su"/>
</dbReference>
<sequence length="183" mass="21980">MESTKMKMEEKVVEELKNILGNLGEVWIQREKRVYAKVPKNLVLPLLAFLKDKGFHQLTAITCVDWLKKGKFELIYNLFSLNYEGVHVFIKTELERDKETMSSAIEIYPMAFDYEREIHEMFGIVFEGHPRLDNFILEDWDGPPPMRKDFDTAKYVEEKYGVKDYTEELWRRREQPYREEKDE</sequence>
<organism evidence="3">
    <name type="scientific">candidate division WOR-3 bacterium</name>
    <dbReference type="NCBI Taxonomy" id="2052148"/>
    <lineage>
        <taxon>Bacteria</taxon>
        <taxon>Bacteria division WOR-3</taxon>
    </lineage>
</organism>
<reference evidence="3" key="1">
    <citation type="journal article" date="2020" name="mSystems">
        <title>Genome- and Community-Level Interaction Insights into Carbon Utilization and Element Cycling Functions of Hydrothermarchaeota in Hydrothermal Sediment.</title>
        <authorList>
            <person name="Zhou Z."/>
            <person name="Liu Y."/>
            <person name="Xu W."/>
            <person name="Pan J."/>
            <person name="Luo Z.H."/>
            <person name="Li M."/>
        </authorList>
    </citation>
    <scope>NUCLEOTIDE SEQUENCE [LARGE SCALE GENOMIC DNA]</scope>
    <source>
        <strain evidence="3">SpSt-754</strain>
    </source>
</reference>
<dbReference type="GO" id="GO:0008137">
    <property type="term" value="F:NADH dehydrogenase (ubiquinone) activity"/>
    <property type="evidence" value="ECO:0007669"/>
    <property type="project" value="InterPro"/>
</dbReference>
<dbReference type="InterPro" id="IPR037232">
    <property type="entry name" value="NADH_quin_OxRdtase_su_C/D-like"/>
</dbReference>
<dbReference type="SUPFAM" id="SSF143243">
    <property type="entry name" value="Nqo5-like"/>
    <property type="match status" value="1"/>
</dbReference>
<dbReference type="AlphaFoldDB" id="A0A7V3KPU1"/>
<dbReference type="Pfam" id="PF00329">
    <property type="entry name" value="Complex1_30kDa"/>
    <property type="match status" value="1"/>
</dbReference>
<evidence type="ECO:0000313" key="3">
    <source>
        <dbReference type="EMBL" id="HGB36594.1"/>
    </source>
</evidence>
<protein>
    <submittedName>
        <fullName evidence="3">NADH-quinone oxidoreductase subunit C</fullName>
    </submittedName>
</protein>
<accession>A0A7V3KPU1</accession>
<evidence type="ECO:0000259" key="2">
    <source>
        <dbReference type="Pfam" id="PF00329"/>
    </source>
</evidence>
<dbReference type="PANTHER" id="PTHR10884">
    <property type="entry name" value="NADH DEHYDROGENASE UBIQUINONE IRON-SULFUR PROTEIN 3"/>
    <property type="match status" value="1"/>
</dbReference>